<dbReference type="InterPro" id="IPR007848">
    <property type="entry name" value="Small_mtfrase_dom"/>
</dbReference>
<dbReference type="PANTHER" id="PTHR47739">
    <property type="entry name" value="TRNA1(VAL) (ADENINE(37)-N6)-METHYLTRANSFERASE"/>
    <property type="match status" value="1"/>
</dbReference>
<dbReference type="InterPro" id="IPR050210">
    <property type="entry name" value="tRNA_Adenine-N(6)_MTase"/>
</dbReference>
<dbReference type="Proteomes" id="UP000029622">
    <property type="component" value="Unassembled WGS sequence"/>
</dbReference>
<evidence type="ECO:0000259" key="1">
    <source>
        <dbReference type="Pfam" id="PF05175"/>
    </source>
</evidence>
<dbReference type="STRING" id="1156417.Y919_03825"/>
<dbReference type="InterPro" id="IPR029063">
    <property type="entry name" value="SAM-dependent_MTases_sf"/>
</dbReference>
<dbReference type="SUPFAM" id="SSF53335">
    <property type="entry name" value="S-adenosyl-L-methionine-dependent methyltransferases"/>
    <property type="match status" value="1"/>
</dbReference>
<name>A0A096CWC8_9FIRM</name>
<accession>A0A096CWC8</accession>
<comment type="caution">
    <text evidence="2">The sequence shown here is derived from an EMBL/GenBank/DDBJ whole genome shotgun (WGS) entry which is preliminary data.</text>
</comment>
<feature type="domain" description="Methyltransferase small" evidence="1">
    <location>
        <begin position="37"/>
        <end position="176"/>
    </location>
</feature>
<dbReference type="Gene3D" id="3.40.50.150">
    <property type="entry name" value="Vaccinia Virus protein VP39"/>
    <property type="match status" value="1"/>
</dbReference>
<dbReference type="EMBL" id="AZTB01000012">
    <property type="protein sequence ID" value="KGG80884.1"/>
    <property type="molecule type" value="Genomic_DNA"/>
</dbReference>
<dbReference type="RefSeq" id="WP_035162547.1">
    <property type="nucleotide sequence ID" value="NZ_AZTB01000012.1"/>
</dbReference>
<reference evidence="2 3" key="1">
    <citation type="submission" date="2013-12" db="EMBL/GenBank/DDBJ databases">
        <title>Draft genome sequence of Caloranaerobacter sp. H53214.</title>
        <authorList>
            <person name="Jiang L.J."/>
            <person name="Shao Z.Z."/>
            <person name="Long M.N."/>
        </authorList>
    </citation>
    <scope>NUCLEOTIDE SEQUENCE [LARGE SCALE GENOMIC DNA]</scope>
    <source>
        <strain evidence="2 3">H53214</strain>
    </source>
</reference>
<dbReference type="AlphaFoldDB" id="A0A096CWC8"/>
<proteinExistence type="predicted"/>
<sequence>MRKVTLKENERIDDLQCKGLKIIQNTKGFCFGMDAVLLANFCDIKDNSEIVDLGTGTGIIPLLLWAKNKVKKIYGVEIQKGVAQMAKRSVFMNELEDFIEILNIDLKEAPDILGINKYDVVTSNPPYMVSGSGAINPEDKKAISRHEIMCTLEDVIRVASRLLRHNGRFFLVHRPHRIVDVLCLLRKYKLEPKSLRFVHPRVGEKPNLILIKSIKASKPELKFLRPLYVYNEDGSYTDEIYEIYGMERKKDVE</sequence>
<evidence type="ECO:0000313" key="3">
    <source>
        <dbReference type="Proteomes" id="UP000029622"/>
    </source>
</evidence>
<dbReference type="CDD" id="cd02440">
    <property type="entry name" value="AdoMet_MTases"/>
    <property type="match status" value="1"/>
</dbReference>
<gene>
    <name evidence="2" type="ORF">Y919_03825</name>
</gene>
<dbReference type="GO" id="GO:0008168">
    <property type="term" value="F:methyltransferase activity"/>
    <property type="evidence" value="ECO:0007669"/>
    <property type="project" value="InterPro"/>
</dbReference>
<evidence type="ECO:0000313" key="2">
    <source>
        <dbReference type="EMBL" id="KGG80884.1"/>
    </source>
</evidence>
<dbReference type="Pfam" id="PF05175">
    <property type="entry name" value="MTS"/>
    <property type="match status" value="1"/>
</dbReference>
<dbReference type="PANTHER" id="PTHR47739:SF1">
    <property type="entry name" value="TRNA1(VAL) (ADENINE(37)-N6)-METHYLTRANSFERASE"/>
    <property type="match status" value="1"/>
</dbReference>
<organism evidence="2 3">
    <name type="scientific">Caloranaerobacter azorensis H53214</name>
    <dbReference type="NCBI Taxonomy" id="1156417"/>
    <lineage>
        <taxon>Bacteria</taxon>
        <taxon>Bacillati</taxon>
        <taxon>Bacillota</taxon>
        <taxon>Tissierellia</taxon>
        <taxon>Tissierellales</taxon>
        <taxon>Thermohalobacteraceae</taxon>
        <taxon>Caloranaerobacter</taxon>
    </lineage>
</organism>
<protein>
    <recommendedName>
        <fullName evidence="1">Methyltransferase small domain-containing protein</fullName>
    </recommendedName>
</protein>